<accession>A0A2Z7AEQ5</accession>
<organism evidence="1 2">
    <name type="scientific">Dorcoceras hygrometricum</name>
    <dbReference type="NCBI Taxonomy" id="472368"/>
    <lineage>
        <taxon>Eukaryota</taxon>
        <taxon>Viridiplantae</taxon>
        <taxon>Streptophyta</taxon>
        <taxon>Embryophyta</taxon>
        <taxon>Tracheophyta</taxon>
        <taxon>Spermatophyta</taxon>
        <taxon>Magnoliopsida</taxon>
        <taxon>eudicotyledons</taxon>
        <taxon>Gunneridae</taxon>
        <taxon>Pentapetalae</taxon>
        <taxon>asterids</taxon>
        <taxon>lamiids</taxon>
        <taxon>Lamiales</taxon>
        <taxon>Gesneriaceae</taxon>
        <taxon>Didymocarpoideae</taxon>
        <taxon>Trichosporeae</taxon>
        <taxon>Loxocarpinae</taxon>
        <taxon>Dorcoceras</taxon>
    </lineage>
</organism>
<reference evidence="1 2" key="1">
    <citation type="journal article" date="2015" name="Proc. Natl. Acad. Sci. U.S.A.">
        <title>The resurrection genome of Boea hygrometrica: A blueprint for survival of dehydration.</title>
        <authorList>
            <person name="Xiao L."/>
            <person name="Yang G."/>
            <person name="Zhang L."/>
            <person name="Yang X."/>
            <person name="Zhao S."/>
            <person name="Ji Z."/>
            <person name="Zhou Q."/>
            <person name="Hu M."/>
            <person name="Wang Y."/>
            <person name="Chen M."/>
            <person name="Xu Y."/>
            <person name="Jin H."/>
            <person name="Xiao X."/>
            <person name="Hu G."/>
            <person name="Bao F."/>
            <person name="Hu Y."/>
            <person name="Wan P."/>
            <person name="Li L."/>
            <person name="Deng X."/>
            <person name="Kuang T."/>
            <person name="Xiang C."/>
            <person name="Zhu J.K."/>
            <person name="Oliver M.J."/>
            <person name="He Y."/>
        </authorList>
    </citation>
    <scope>NUCLEOTIDE SEQUENCE [LARGE SCALE GENOMIC DNA]</scope>
    <source>
        <strain evidence="2">cv. XS01</strain>
    </source>
</reference>
<name>A0A2Z7AEQ5_9LAMI</name>
<proteinExistence type="predicted"/>
<evidence type="ECO:0000313" key="2">
    <source>
        <dbReference type="Proteomes" id="UP000250235"/>
    </source>
</evidence>
<dbReference type="Proteomes" id="UP000250235">
    <property type="component" value="Unassembled WGS sequence"/>
</dbReference>
<keyword evidence="2" id="KW-1185">Reference proteome</keyword>
<evidence type="ECO:0000313" key="1">
    <source>
        <dbReference type="EMBL" id="KZV17464.1"/>
    </source>
</evidence>
<sequence>MLNNQPQRQRFLLNNQLTRLLVIADTAQMAPDAEDHGVGAPDVEDQPAGTTVGEKQWFDLPYEDIFAQMDADRPVVTPSDTDEEMETIGAGTGVGDQQLHSFVTADSRTDAAADYFLEEPEEVEMSDDEKSVDERFDADEAMSLLPQIPVDDKGKEPLMEKDPVKGNIVKEQLLLILADIECLVQLRKKVIDELKDQSLAHGLHWEKTCCSKLFEGRTHDRGAVLARSNTNTKSSCWIRTMLRVDGTWVTEPCADDWKPIP</sequence>
<gene>
    <name evidence="1" type="ORF">F511_41320</name>
</gene>
<dbReference type="AlphaFoldDB" id="A0A2Z7AEQ5"/>
<dbReference type="EMBL" id="KV018238">
    <property type="protein sequence ID" value="KZV17464.1"/>
    <property type="molecule type" value="Genomic_DNA"/>
</dbReference>
<protein>
    <submittedName>
        <fullName evidence="1">Uncharacterized protein</fullName>
    </submittedName>
</protein>